<gene>
    <name evidence="2" type="ORF">HNQ92_000046</name>
</gene>
<dbReference type="EMBL" id="JACHGF010000001">
    <property type="protein sequence ID" value="MBB5281925.1"/>
    <property type="molecule type" value="Genomic_DNA"/>
</dbReference>
<feature type="chain" id="PRO_5032879501" evidence="1">
    <location>
        <begin position="21"/>
        <end position="225"/>
    </location>
</feature>
<protein>
    <submittedName>
        <fullName evidence="2">Uncharacterized protein</fullName>
    </submittedName>
</protein>
<keyword evidence="1" id="KW-0732">Signal</keyword>
<sequence>MKKIPSTLLFLVLLAPLVQAQYLTDINGRAVTEQQYTDVEGSPYLKDKWYLGTIRAQNGKVYDGVKMRYDAYKDEVEYEQQGKMYRLGAAETLEFSIPTDDDLYIFRRGFPKVDRQTDASFYRVLHDGNTKLLKRYENRMRDEKPYNSATVTRRFEPSEKLYVLKGGTMYPIKKNDRKGMLKILSDRKRTMEYAIKEQQLDFRTESDIIKILEEYDAYQAGDGKY</sequence>
<name>A0A840TG56_9BACT</name>
<dbReference type="RefSeq" id="WP_184169271.1">
    <property type="nucleotide sequence ID" value="NZ_JACHGF010000001.1"/>
</dbReference>
<evidence type="ECO:0000256" key="1">
    <source>
        <dbReference type="SAM" id="SignalP"/>
    </source>
</evidence>
<evidence type="ECO:0000313" key="2">
    <source>
        <dbReference type="EMBL" id="MBB5281925.1"/>
    </source>
</evidence>
<dbReference type="Proteomes" id="UP000557307">
    <property type="component" value="Unassembled WGS sequence"/>
</dbReference>
<reference evidence="2 3" key="1">
    <citation type="submission" date="2020-08" db="EMBL/GenBank/DDBJ databases">
        <title>Genomic Encyclopedia of Type Strains, Phase IV (KMG-IV): sequencing the most valuable type-strain genomes for metagenomic binning, comparative biology and taxonomic classification.</title>
        <authorList>
            <person name="Goeker M."/>
        </authorList>
    </citation>
    <scope>NUCLEOTIDE SEQUENCE [LARGE SCALE GENOMIC DNA]</scope>
    <source>
        <strain evidence="2 3">DSM 105074</strain>
    </source>
</reference>
<evidence type="ECO:0000313" key="3">
    <source>
        <dbReference type="Proteomes" id="UP000557307"/>
    </source>
</evidence>
<organism evidence="2 3">
    <name type="scientific">Rhabdobacter roseus</name>
    <dbReference type="NCBI Taxonomy" id="1655419"/>
    <lineage>
        <taxon>Bacteria</taxon>
        <taxon>Pseudomonadati</taxon>
        <taxon>Bacteroidota</taxon>
        <taxon>Cytophagia</taxon>
        <taxon>Cytophagales</taxon>
        <taxon>Cytophagaceae</taxon>
        <taxon>Rhabdobacter</taxon>
    </lineage>
</organism>
<comment type="caution">
    <text evidence="2">The sequence shown here is derived from an EMBL/GenBank/DDBJ whole genome shotgun (WGS) entry which is preliminary data.</text>
</comment>
<proteinExistence type="predicted"/>
<keyword evidence="3" id="KW-1185">Reference proteome</keyword>
<accession>A0A840TG56</accession>
<feature type="signal peptide" evidence="1">
    <location>
        <begin position="1"/>
        <end position="20"/>
    </location>
</feature>
<dbReference type="AlphaFoldDB" id="A0A840TG56"/>